<protein>
    <recommendedName>
        <fullName evidence="3">MFS transporter</fullName>
    </recommendedName>
</protein>
<evidence type="ECO:0000313" key="1">
    <source>
        <dbReference type="EMBL" id="KAF2447353.1"/>
    </source>
</evidence>
<dbReference type="InterPro" id="IPR036259">
    <property type="entry name" value="MFS_trans_sf"/>
</dbReference>
<proteinExistence type="predicted"/>
<feature type="non-terminal residue" evidence="1">
    <location>
        <position position="80"/>
    </location>
</feature>
<dbReference type="EMBL" id="MU001497">
    <property type="protein sequence ID" value="KAF2447353.1"/>
    <property type="molecule type" value="Genomic_DNA"/>
</dbReference>
<evidence type="ECO:0000313" key="2">
    <source>
        <dbReference type="Proteomes" id="UP000799764"/>
    </source>
</evidence>
<gene>
    <name evidence="1" type="ORF">P171DRAFT_337432</name>
</gene>
<name>A0A9P4UFC1_9PLEO</name>
<dbReference type="OrthoDB" id="2441642at2759"/>
<feature type="non-terminal residue" evidence="1">
    <location>
        <position position="1"/>
    </location>
</feature>
<organism evidence="1 2">
    <name type="scientific">Karstenula rhodostoma CBS 690.94</name>
    <dbReference type="NCBI Taxonomy" id="1392251"/>
    <lineage>
        <taxon>Eukaryota</taxon>
        <taxon>Fungi</taxon>
        <taxon>Dikarya</taxon>
        <taxon>Ascomycota</taxon>
        <taxon>Pezizomycotina</taxon>
        <taxon>Dothideomycetes</taxon>
        <taxon>Pleosporomycetidae</taxon>
        <taxon>Pleosporales</taxon>
        <taxon>Massarineae</taxon>
        <taxon>Didymosphaeriaceae</taxon>
        <taxon>Karstenula</taxon>
    </lineage>
</organism>
<accession>A0A9P4UFC1</accession>
<dbReference type="Gene3D" id="1.20.1720.10">
    <property type="entry name" value="Multidrug resistance protein D"/>
    <property type="match status" value="1"/>
</dbReference>
<comment type="caution">
    <text evidence="1">The sequence shown here is derived from an EMBL/GenBank/DDBJ whole genome shotgun (WGS) entry which is preliminary data.</text>
</comment>
<reference evidence="1" key="1">
    <citation type="journal article" date="2020" name="Stud. Mycol.">
        <title>101 Dothideomycetes genomes: a test case for predicting lifestyles and emergence of pathogens.</title>
        <authorList>
            <person name="Haridas S."/>
            <person name="Albert R."/>
            <person name="Binder M."/>
            <person name="Bloem J."/>
            <person name="Labutti K."/>
            <person name="Salamov A."/>
            <person name="Andreopoulos B."/>
            <person name="Baker S."/>
            <person name="Barry K."/>
            <person name="Bills G."/>
            <person name="Bluhm B."/>
            <person name="Cannon C."/>
            <person name="Castanera R."/>
            <person name="Culley D."/>
            <person name="Daum C."/>
            <person name="Ezra D."/>
            <person name="Gonzalez J."/>
            <person name="Henrissat B."/>
            <person name="Kuo A."/>
            <person name="Liang C."/>
            <person name="Lipzen A."/>
            <person name="Lutzoni F."/>
            <person name="Magnuson J."/>
            <person name="Mondo S."/>
            <person name="Nolan M."/>
            <person name="Ohm R."/>
            <person name="Pangilinan J."/>
            <person name="Park H.-J."/>
            <person name="Ramirez L."/>
            <person name="Alfaro M."/>
            <person name="Sun H."/>
            <person name="Tritt A."/>
            <person name="Yoshinaga Y."/>
            <person name="Zwiers L.-H."/>
            <person name="Turgeon B."/>
            <person name="Goodwin S."/>
            <person name="Spatafora J."/>
            <person name="Crous P."/>
            <person name="Grigoriev I."/>
        </authorList>
    </citation>
    <scope>NUCLEOTIDE SEQUENCE</scope>
    <source>
        <strain evidence="1">CBS 690.94</strain>
    </source>
</reference>
<sequence>KKQWIACFVAYAGPLSALISFIYPQALYNITQDLHIDSTMANISVTAYMVISEFPRSLLGNMADRLDKRQLYIGTCAILV</sequence>
<evidence type="ECO:0008006" key="3">
    <source>
        <dbReference type="Google" id="ProtNLM"/>
    </source>
</evidence>
<dbReference type="AlphaFoldDB" id="A0A9P4UFC1"/>
<keyword evidence="2" id="KW-1185">Reference proteome</keyword>
<dbReference type="Proteomes" id="UP000799764">
    <property type="component" value="Unassembled WGS sequence"/>
</dbReference>
<dbReference type="SUPFAM" id="SSF103473">
    <property type="entry name" value="MFS general substrate transporter"/>
    <property type="match status" value="1"/>
</dbReference>